<name>A0A317SGS8_9PEZI</name>
<dbReference type="AlphaFoldDB" id="A0A317SGS8"/>
<dbReference type="Proteomes" id="UP000246991">
    <property type="component" value="Unassembled WGS sequence"/>
</dbReference>
<keyword evidence="5" id="KW-1185">Reference proteome</keyword>
<dbReference type="EMBL" id="PYWC01000099">
    <property type="protein sequence ID" value="PWW72626.1"/>
    <property type="molecule type" value="Genomic_DNA"/>
</dbReference>
<organism evidence="4 5">
    <name type="scientific">Tuber magnatum</name>
    <name type="common">white Piedmont truffle</name>
    <dbReference type="NCBI Taxonomy" id="42249"/>
    <lineage>
        <taxon>Eukaryota</taxon>
        <taxon>Fungi</taxon>
        <taxon>Dikarya</taxon>
        <taxon>Ascomycota</taxon>
        <taxon>Pezizomycotina</taxon>
        <taxon>Pezizomycetes</taxon>
        <taxon>Pezizales</taxon>
        <taxon>Tuberaceae</taxon>
        <taxon>Tuber</taxon>
    </lineage>
</organism>
<dbReference type="InterPro" id="IPR035940">
    <property type="entry name" value="CAP_sf"/>
</dbReference>
<reference evidence="4 5" key="1">
    <citation type="submission" date="2018-03" db="EMBL/GenBank/DDBJ databases">
        <title>Genomes of Pezizomycetes fungi and the evolution of truffles.</title>
        <authorList>
            <person name="Murat C."/>
            <person name="Payen T."/>
            <person name="Noel B."/>
            <person name="Kuo A."/>
            <person name="Martin F.M."/>
        </authorList>
    </citation>
    <scope>NUCLEOTIDE SEQUENCE [LARGE SCALE GENOMIC DNA]</scope>
    <source>
        <strain evidence="4">091103-1</strain>
    </source>
</reference>
<feature type="domain" description="SCP" evidence="3">
    <location>
        <begin position="153"/>
        <end position="279"/>
    </location>
</feature>
<feature type="compositionally biased region" description="Pro residues" evidence="1">
    <location>
        <begin position="99"/>
        <end position="113"/>
    </location>
</feature>
<dbReference type="PRINTS" id="PR00837">
    <property type="entry name" value="V5TPXLIKE"/>
</dbReference>
<gene>
    <name evidence="4" type="ORF">C7212DRAFT_286052</name>
</gene>
<dbReference type="SMART" id="SM00198">
    <property type="entry name" value="SCP"/>
    <property type="match status" value="1"/>
</dbReference>
<dbReference type="SUPFAM" id="SSF55797">
    <property type="entry name" value="PR-1-like"/>
    <property type="match status" value="1"/>
</dbReference>
<feature type="signal peptide" evidence="2">
    <location>
        <begin position="1"/>
        <end position="19"/>
    </location>
</feature>
<sequence length="289" mass="30207">MRVAYTTILSAALAASALAFPFRGANQKRDEALEIVTECTTVLVTQYVTAGPSPSSSPEPVQVNNDDVPAPAEEYTKYHTKSRRPRPTVYPSPSQAPETTPPPPAVVTPPIETPIPTSTPSTTLKPVTVSSVAPAPTTPSVSTSGAPAPDSGSFEAEVLAAHNDKRALHGVPALTYDKALADYAAGVCSSCRFEHSNGPHGENLAAGYSSPSAAIQAWYDEEKLYSYSSGGFSSETGHFTQMVWKSATKLGCAVKACNGANGTPGTFLTCNYDTGNVIGQFQANVLPPK</sequence>
<feature type="compositionally biased region" description="Low complexity" evidence="1">
    <location>
        <begin position="114"/>
        <end position="132"/>
    </location>
</feature>
<evidence type="ECO:0000313" key="5">
    <source>
        <dbReference type="Proteomes" id="UP000246991"/>
    </source>
</evidence>
<dbReference type="STRING" id="42249.A0A317SGS8"/>
<protein>
    <submittedName>
        <fullName evidence="4">PR-1-like protein</fullName>
    </submittedName>
</protein>
<proteinExistence type="predicted"/>
<feature type="chain" id="PRO_5016360464" evidence="2">
    <location>
        <begin position="20"/>
        <end position="289"/>
    </location>
</feature>
<evidence type="ECO:0000313" key="4">
    <source>
        <dbReference type="EMBL" id="PWW72626.1"/>
    </source>
</evidence>
<dbReference type="OrthoDB" id="337038at2759"/>
<dbReference type="InterPro" id="IPR001283">
    <property type="entry name" value="CRISP-related"/>
</dbReference>
<evidence type="ECO:0000259" key="3">
    <source>
        <dbReference type="SMART" id="SM00198"/>
    </source>
</evidence>
<accession>A0A317SGS8</accession>
<feature type="region of interest" description="Disordered" evidence="1">
    <location>
        <begin position="75"/>
        <end position="152"/>
    </location>
</feature>
<evidence type="ECO:0000256" key="2">
    <source>
        <dbReference type="SAM" id="SignalP"/>
    </source>
</evidence>
<comment type="caution">
    <text evidence="4">The sequence shown here is derived from an EMBL/GenBank/DDBJ whole genome shotgun (WGS) entry which is preliminary data.</text>
</comment>
<dbReference type="Gene3D" id="3.40.33.10">
    <property type="entry name" value="CAP"/>
    <property type="match status" value="1"/>
</dbReference>
<dbReference type="InterPro" id="IPR014044">
    <property type="entry name" value="CAP_dom"/>
</dbReference>
<keyword evidence="2" id="KW-0732">Signal</keyword>
<evidence type="ECO:0000256" key="1">
    <source>
        <dbReference type="SAM" id="MobiDB-lite"/>
    </source>
</evidence>
<dbReference type="PANTHER" id="PTHR10334">
    <property type="entry name" value="CYSTEINE-RICH SECRETORY PROTEIN-RELATED"/>
    <property type="match status" value="1"/>
</dbReference>
<dbReference type="Pfam" id="PF00188">
    <property type="entry name" value="CAP"/>
    <property type="match status" value="1"/>
</dbReference>